<name>A0A2V3VZP8_9BACI</name>
<dbReference type="EMBL" id="QJJQ01000005">
    <property type="protein sequence ID" value="PXW87537.1"/>
    <property type="molecule type" value="Genomic_DNA"/>
</dbReference>
<feature type="transmembrane region" description="Helical" evidence="7">
    <location>
        <begin position="142"/>
        <end position="163"/>
    </location>
</feature>
<feature type="transmembrane region" description="Helical" evidence="7">
    <location>
        <begin position="245"/>
        <end position="263"/>
    </location>
</feature>
<dbReference type="RefSeq" id="WP_110395122.1">
    <property type="nucleotide sequence ID" value="NZ_JBHUHB010000001.1"/>
</dbReference>
<dbReference type="OrthoDB" id="9787837at2"/>
<keyword evidence="2 7" id="KW-0813">Transport</keyword>
<reference evidence="9 10" key="1">
    <citation type="submission" date="2018-05" db="EMBL/GenBank/DDBJ databases">
        <title>Genomic Encyclopedia of Type Strains, Phase IV (KMG-IV): sequencing the most valuable type-strain genomes for metagenomic binning, comparative biology and taxonomic classification.</title>
        <authorList>
            <person name="Goeker M."/>
        </authorList>
    </citation>
    <scope>NUCLEOTIDE SEQUENCE [LARGE SCALE GENOMIC DNA]</scope>
    <source>
        <strain evidence="9 10">DSM 28556</strain>
    </source>
</reference>
<evidence type="ECO:0000313" key="9">
    <source>
        <dbReference type="EMBL" id="PXW87537.1"/>
    </source>
</evidence>
<sequence length="278" mass="31905">MKKRRFRWELYLIHIIIALIVLLPLAFALISSFRPLDEIFKFMSPVTWKTFIPVELTLEAYMSLFTERGFGRIIFNTFYVAFSNVIFGLLIGSMAAFAFATFRFAGKNILFLLVLVTFMIPPEVVAIPLYSLVDSLGWVDTYYGLIVPSIANGLVIFLYRQFFLDLPNALIESARMDGASWFRIYWSIIMPLSKPVTVSAALLIFIQQWESFMWPLIVTRSKEYRVIQVVLSDFTTEYATYWNEMFAAAIISVIIPVVILLPLQKFFVQGISSTGGKE</sequence>
<comment type="subcellular location">
    <subcellularLocation>
        <location evidence="1 7">Cell membrane</location>
        <topology evidence="1 7">Multi-pass membrane protein</topology>
    </subcellularLocation>
</comment>
<dbReference type="InterPro" id="IPR035906">
    <property type="entry name" value="MetI-like_sf"/>
</dbReference>
<evidence type="ECO:0000256" key="7">
    <source>
        <dbReference type="RuleBase" id="RU363032"/>
    </source>
</evidence>
<dbReference type="Gene3D" id="1.10.3720.10">
    <property type="entry name" value="MetI-like"/>
    <property type="match status" value="1"/>
</dbReference>
<dbReference type="SUPFAM" id="SSF161098">
    <property type="entry name" value="MetI-like"/>
    <property type="match status" value="1"/>
</dbReference>
<accession>A0A2V3VZP8</accession>
<feature type="domain" description="ABC transmembrane type-1" evidence="8">
    <location>
        <begin position="74"/>
        <end position="263"/>
    </location>
</feature>
<keyword evidence="3" id="KW-1003">Cell membrane</keyword>
<evidence type="ECO:0000256" key="4">
    <source>
        <dbReference type="ARBA" id="ARBA00022692"/>
    </source>
</evidence>
<feature type="transmembrane region" description="Helical" evidence="7">
    <location>
        <begin position="109"/>
        <end position="130"/>
    </location>
</feature>
<dbReference type="CDD" id="cd06261">
    <property type="entry name" value="TM_PBP2"/>
    <property type="match status" value="1"/>
</dbReference>
<dbReference type="InterPro" id="IPR000515">
    <property type="entry name" value="MetI-like"/>
</dbReference>
<dbReference type="PANTHER" id="PTHR43744:SF12">
    <property type="entry name" value="ABC TRANSPORTER PERMEASE PROTEIN MG189-RELATED"/>
    <property type="match status" value="1"/>
</dbReference>
<evidence type="ECO:0000256" key="5">
    <source>
        <dbReference type="ARBA" id="ARBA00022989"/>
    </source>
</evidence>
<protein>
    <submittedName>
        <fullName evidence="9">Carbohydrate ABC transporter membrane protein 2 (CUT1 family)</fullName>
    </submittedName>
</protein>
<feature type="transmembrane region" description="Helical" evidence="7">
    <location>
        <begin position="184"/>
        <end position="206"/>
    </location>
</feature>
<gene>
    <name evidence="9" type="ORF">DFR56_105181</name>
</gene>
<organism evidence="9 10">
    <name type="scientific">Pseudogracilibacillus auburnensis</name>
    <dbReference type="NCBI Taxonomy" id="1494959"/>
    <lineage>
        <taxon>Bacteria</taxon>
        <taxon>Bacillati</taxon>
        <taxon>Bacillota</taxon>
        <taxon>Bacilli</taxon>
        <taxon>Bacillales</taxon>
        <taxon>Bacillaceae</taxon>
        <taxon>Pseudogracilibacillus</taxon>
    </lineage>
</organism>
<dbReference type="Pfam" id="PF00528">
    <property type="entry name" value="BPD_transp_1"/>
    <property type="match status" value="1"/>
</dbReference>
<evidence type="ECO:0000256" key="6">
    <source>
        <dbReference type="ARBA" id="ARBA00023136"/>
    </source>
</evidence>
<comment type="caution">
    <text evidence="9">The sequence shown here is derived from an EMBL/GenBank/DDBJ whole genome shotgun (WGS) entry which is preliminary data.</text>
</comment>
<comment type="similarity">
    <text evidence="7">Belongs to the binding-protein-dependent transport system permease family.</text>
</comment>
<dbReference type="Proteomes" id="UP000247978">
    <property type="component" value="Unassembled WGS sequence"/>
</dbReference>
<keyword evidence="6 7" id="KW-0472">Membrane</keyword>
<keyword evidence="4 7" id="KW-0812">Transmembrane</keyword>
<dbReference type="GO" id="GO:0005886">
    <property type="term" value="C:plasma membrane"/>
    <property type="evidence" value="ECO:0007669"/>
    <property type="project" value="UniProtKB-SubCell"/>
</dbReference>
<evidence type="ECO:0000256" key="1">
    <source>
        <dbReference type="ARBA" id="ARBA00004651"/>
    </source>
</evidence>
<dbReference type="GO" id="GO:0055085">
    <property type="term" value="P:transmembrane transport"/>
    <property type="evidence" value="ECO:0007669"/>
    <property type="project" value="InterPro"/>
</dbReference>
<proteinExistence type="inferred from homology"/>
<evidence type="ECO:0000256" key="2">
    <source>
        <dbReference type="ARBA" id="ARBA00022448"/>
    </source>
</evidence>
<dbReference type="AlphaFoldDB" id="A0A2V3VZP8"/>
<feature type="transmembrane region" description="Helical" evidence="7">
    <location>
        <begin position="78"/>
        <end position="102"/>
    </location>
</feature>
<feature type="transmembrane region" description="Helical" evidence="7">
    <location>
        <begin position="12"/>
        <end position="33"/>
    </location>
</feature>
<evidence type="ECO:0000313" key="10">
    <source>
        <dbReference type="Proteomes" id="UP000247978"/>
    </source>
</evidence>
<evidence type="ECO:0000259" key="8">
    <source>
        <dbReference type="PROSITE" id="PS50928"/>
    </source>
</evidence>
<keyword evidence="10" id="KW-1185">Reference proteome</keyword>
<dbReference type="PROSITE" id="PS50928">
    <property type="entry name" value="ABC_TM1"/>
    <property type="match status" value="1"/>
</dbReference>
<keyword evidence="5 7" id="KW-1133">Transmembrane helix</keyword>
<dbReference type="PANTHER" id="PTHR43744">
    <property type="entry name" value="ABC TRANSPORTER PERMEASE PROTEIN MG189-RELATED-RELATED"/>
    <property type="match status" value="1"/>
</dbReference>
<evidence type="ECO:0000256" key="3">
    <source>
        <dbReference type="ARBA" id="ARBA00022475"/>
    </source>
</evidence>